<keyword evidence="1" id="KW-0812">Transmembrane</keyword>
<reference evidence="2 3" key="1">
    <citation type="submission" date="2020-10" db="EMBL/GenBank/DDBJ databases">
        <title>Connecting structure to function with the recovery of over 1000 high-quality activated sludge metagenome-assembled genomes encoding full-length rRNA genes using long-read sequencing.</title>
        <authorList>
            <person name="Singleton C.M."/>
            <person name="Petriglieri F."/>
            <person name="Kristensen J.M."/>
            <person name="Kirkegaard R.H."/>
            <person name="Michaelsen T.Y."/>
            <person name="Andersen M.H."/>
            <person name="Karst S.M."/>
            <person name="Dueholm M.S."/>
            <person name="Nielsen P.H."/>
            <person name="Albertsen M."/>
        </authorList>
    </citation>
    <scope>NUCLEOTIDE SEQUENCE [LARGE SCALE GENOMIC DNA]</scope>
    <source>
        <strain evidence="2">EsbW_18-Q3-R4-48_BATAC.285</strain>
    </source>
</reference>
<protein>
    <submittedName>
        <fullName evidence="2">SoxR reducing system RseC family protein</fullName>
    </submittedName>
</protein>
<sequence length="141" mass="14279">MLEARGRVVEVRDGTAEVRLAVASSCHGCRAQGVCSSGREQSVRIAAADGLAVGDVVSLALGEAQFSLGVAIGYLMPALTLLLGAVLLSFAGDAAAALGAAVGLAVGLLLVRPLSRRLLADRLRPAAIITCQPQSLPGEHP</sequence>
<proteinExistence type="predicted"/>
<evidence type="ECO:0000313" key="2">
    <source>
        <dbReference type="EMBL" id="MBK7675723.1"/>
    </source>
</evidence>
<name>A0A935PYI4_9PROT</name>
<feature type="transmembrane region" description="Helical" evidence="1">
    <location>
        <begin position="94"/>
        <end position="114"/>
    </location>
</feature>
<dbReference type="PANTHER" id="PTHR35867">
    <property type="entry name" value="PROTEIN RSEC"/>
    <property type="match status" value="1"/>
</dbReference>
<gene>
    <name evidence="2" type="ORF">IPJ27_13730</name>
</gene>
<dbReference type="PANTHER" id="PTHR35867:SF1">
    <property type="entry name" value="PROTEIN RSEC"/>
    <property type="match status" value="1"/>
</dbReference>
<dbReference type="Proteomes" id="UP000697998">
    <property type="component" value="Unassembled WGS sequence"/>
</dbReference>
<evidence type="ECO:0000256" key="1">
    <source>
        <dbReference type="SAM" id="Phobius"/>
    </source>
</evidence>
<dbReference type="EMBL" id="JADJMH010000013">
    <property type="protein sequence ID" value="MBK7675723.1"/>
    <property type="molecule type" value="Genomic_DNA"/>
</dbReference>
<comment type="caution">
    <text evidence="2">The sequence shown here is derived from an EMBL/GenBank/DDBJ whole genome shotgun (WGS) entry which is preliminary data.</text>
</comment>
<keyword evidence="1" id="KW-0472">Membrane</keyword>
<evidence type="ECO:0000313" key="3">
    <source>
        <dbReference type="Proteomes" id="UP000697998"/>
    </source>
</evidence>
<accession>A0A935PYI4</accession>
<keyword evidence="1" id="KW-1133">Transmembrane helix</keyword>
<feature type="transmembrane region" description="Helical" evidence="1">
    <location>
        <begin position="68"/>
        <end position="88"/>
    </location>
</feature>
<dbReference type="AlphaFoldDB" id="A0A935PYI4"/>
<organism evidence="2 3">
    <name type="scientific">Candidatus Accumulibacter proximus</name>
    <dbReference type="NCBI Taxonomy" id="2954385"/>
    <lineage>
        <taxon>Bacteria</taxon>
        <taxon>Pseudomonadati</taxon>
        <taxon>Pseudomonadota</taxon>
        <taxon>Betaproteobacteria</taxon>
        <taxon>Candidatus Accumulibacter</taxon>
    </lineage>
</organism>
<dbReference type="Pfam" id="PF04246">
    <property type="entry name" value="RseC_MucC"/>
    <property type="match status" value="1"/>
</dbReference>
<dbReference type="InterPro" id="IPR007359">
    <property type="entry name" value="SigmaE_reg_RseC_MucC"/>
</dbReference>